<dbReference type="GO" id="GO:0005886">
    <property type="term" value="C:plasma membrane"/>
    <property type="evidence" value="ECO:0007669"/>
    <property type="project" value="TreeGrafter"/>
</dbReference>
<evidence type="ECO:0000256" key="3">
    <source>
        <dbReference type="ARBA" id="ARBA00022692"/>
    </source>
</evidence>
<dbReference type="CDD" id="cd17323">
    <property type="entry name" value="MFS_Tpo1_MDR_like"/>
    <property type="match status" value="1"/>
</dbReference>
<reference evidence="9 10" key="1">
    <citation type="submission" date="2016-05" db="EMBL/GenBank/DDBJ databases">
        <title>Comparative analysis of secretome profiles of manganese(II)-oxidizing ascomycete fungi.</title>
        <authorList>
            <consortium name="DOE Joint Genome Institute"/>
            <person name="Zeiner C.A."/>
            <person name="Purvine S.O."/>
            <person name="Zink E.M."/>
            <person name="Wu S."/>
            <person name="Pasa-Tolic L."/>
            <person name="Chaput D.L."/>
            <person name="Haridas S."/>
            <person name="Grigoriev I.V."/>
            <person name="Santelli C.M."/>
            <person name="Hansel C.M."/>
        </authorList>
    </citation>
    <scope>NUCLEOTIDE SEQUENCE [LARGE SCALE GENOMIC DNA]</scope>
    <source>
        <strain evidence="9 10">SRC1lrK2f</strain>
    </source>
</reference>
<dbReference type="SUPFAM" id="SSF103473">
    <property type="entry name" value="MFS general substrate transporter"/>
    <property type="match status" value="1"/>
</dbReference>
<keyword evidence="4 7" id="KW-1133">Transmembrane helix</keyword>
<feature type="region of interest" description="Disordered" evidence="6">
    <location>
        <begin position="1"/>
        <end position="42"/>
    </location>
</feature>
<evidence type="ECO:0000313" key="10">
    <source>
        <dbReference type="Proteomes" id="UP000077248"/>
    </source>
</evidence>
<dbReference type="KEGG" id="aalt:CC77DRAFT_1054410"/>
<dbReference type="PRINTS" id="PR01036">
    <property type="entry name" value="TCRTETB"/>
</dbReference>
<accession>A0A177D5X8</accession>
<dbReference type="GO" id="GO:0022857">
    <property type="term" value="F:transmembrane transporter activity"/>
    <property type="evidence" value="ECO:0007669"/>
    <property type="project" value="InterPro"/>
</dbReference>
<evidence type="ECO:0000256" key="1">
    <source>
        <dbReference type="ARBA" id="ARBA00004141"/>
    </source>
</evidence>
<feature type="transmembrane region" description="Helical" evidence="7">
    <location>
        <begin position="388"/>
        <end position="407"/>
    </location>
</feature>
<keyword evidence="5 7" id="KW-0472">Membrane</keyword>
<feature type="domain" description="Major facilitator superfamily (MFS) profile" evidence="8">
    <location>
        <begin position="56"/>
        <end position="505"/>
    </location>
</feature>
<evidence type="ECO:0000256" key="6">
    <source>
        <dbReference type="SAM" id="MobiDB-lite"/>
    </source>
</evidence>
<protein>
    <submittedName>
        <fullName evidence="9">MFS general substrate transporter</fullName>
    </submittedName>
</protein>
<feature type="transmembrane region" description="Helical" evidence="7">
    <location>
        <begin position="298"/>
        <end position="323"/>
    </location>
</feature>
<name>A0A177D5X8_ALTAL</name>
<dbReference type="PANTHER" id="PTHR23502:SF51">
    <property type="entry name" value="QUINIDINE RESISTANCE PROTEIN 1-RELATED"/>
    <property type="match status" value="1"/>
</dbReference>
<dbReference type="GeneID" id="29113386"/>
<dbReference type="FunFam" id="1.20.1720.10:FF:000009">
    <property type="entry name" value="MFS multidrug transporter"/>
    <property type="match status" value="1"/>
</dbReference>
<feature type="transmembrane region" description="Helical" evidence="7">
    <location>
        <begin position="180"/>
        <end position="205"/>
    </location>
</feature>
<feature type="compositionally biased region" description="Basic and acidic residues" evidence="6">
    <location>
        <begin position="16"/>
        <end position="40"/>
    </location>
</feature>
<dbReference type="AlphaFoldDB" id="A0A177D5X8"/>
<evidence type="ECO:0000256" key="4">
    <source>
        <dbReference type="ARBA" id="ARBA00022989"/>
    </source>
</evidence>
<feature type="transmembrane region" description="Helical" evidence="7">
    <location>
        <begin position="477"/>
        <end position="499"/>
    </location>
</feature>
<feature type="transmembrane region" description="Helical" evidence="7">
    <location>
        <begin position="329"/>
        <end position="349"/>
    </location>
</feature>
<sequence>MATTKNITSGNNVDATSEKETCQDMDVEKDGPRANLERQPSEPPYSVFSKGMKAWIILLVSISALISPFGASMFLPALNVLSNVLNITPTQVNISITTYMVAQAIAPAFLGTLSDNSGRRLTFIICFVIYSIGNIGLALQTNYIALLILRMVQAVGGTAAIALTMAVVADISTSAERGTYMGYAQAGVLMGPAFGPTIGGLLAQYLGWRSIFWFLAIFSGVLLIIFVFFFPETCRKVVGNGSIPPQGVNRSVISCIQARKLAKLSPNESTTKPEKTKVAWPNPLATFRILAEKESGIILLYNGLFFTGQMVTISAIPELFYAAYGLDELHIGLCYISNGVASLIASLTLGRVVDWNFRRYAKAVGMTISKGKQQDLTNFPIERVRLQILIPCHIIGMIGVLIFGWTLKYRTHIVGPEVALFIMGFGVTGAFNITNGLLLDLHRDKPAAATAAVNFARCMMSAGGSAAIIPMCHAMNPGWAFTFIALVMAVLLGVVIWIMKYGMKWRQELAEKTRLKREEKEKKADQEKVTTRHH</sequence>
<dbReference type="OMA" id="MNPGWAF"/>
<feature type="transmembrane region" description="Helical" evidence="7">
    <location>
        <begin position="121"/>
        <end position="139"/>
    </location>
</feature>
<dbReference type="Pfam" id="PF07690">
    <property type="entry name" value="MFS_1"/>
    <property type="match status" value="1"/>
</dbReference>
<evidence type="ECO:0000256" key="2">
    <source>
        <dbReference type="ARBA" id="ARBA00022448"/>
    </source>
</evidence>
<dbReference type="InterPro" id="IPR036259">
    <property type="entry name" value="MFS_trans_sf"/>
</dbReference>
<evidence type="ECO:0000256" key="7">
    <source>
        <dbReference type="SAM" id="Phobius"/>
    </source>
</evidence>
<feature type="transmembrane region" description="Helical" evidence="7">
    <location>
        <begin position="451"/>
        <end position="471"/>
    </location>
</feature>
<feature type="transmembrane region" description="Helical" evidence="7">
    <location>
        <begin position="211"/>
        <end position="230"/>
    </location>
</feature>
<proteinExistence type="predicted"/>
<organism evidence="9 10">
    <name type="scientific">Alternaria alternata</name>
    <name type="common">Alternaria rot fungus</name>
    <name type="synonym">Torula alternata</name>
    <dbReference type="NCBI Taxonomy" id="5599"/>
    <lineage>
        <taxon>Eukaryota</taxon>
        <taxon>Fungi</taxon>
        <taxon>Dikarya</taxon>
        <taxon>Ascomycota</taxon>
        <taxon>Pezizomycotina</taxon>
        <taxon>Dothideomycetes</taxon>
        <taxon>Pleosporomycetidae</taxon>
        <taxon>Pleosporales</taxon>
        <taxon>Pleosporineae</taxon>
        <taxon>Pleosporaceae</taxon>
        <taxon>Alternaria</taxon>
        <taxon>Alternaria sect. Alternaria</taxon>
        <taxon>Alternaria alternata complex</taxon>
    </lineage>
</organism>
<feature type="compositionally biased region" description="Polar residues" evidence="6">
    <location>
        <begin position="1"/>
        <end position="15"/>
    </location>
</feature>
<feature type="transmembrane region" description="Helical" evidence="7">
    <location>
        <begin position="419"/>
        <end position="439"/>
    </location>
</feature>
<feature type="transmembrane region" description="Helical" evidence="7">
    <location>
        <begin position="94"/>
        <end position="114"/>
    </location>
</feature>
<evidence type="ECO:0000259" key="8">
    <source>
        <dbReference type="PROSITE" id="PS50850"/>
    </source>
</evidence>
<dbReference type="VEuPathDB" id="FungiDB:CC77DRAFT_1054410"/>
<feature type="transmembrane region" description="Helical" evidence="7">
    <location>
        <begin position="145"/>
        <end position="168"/>
    </location>
</feature>
<dbReference type="EMBL" id="KV441496">
    <property type="protein sequence ID" value="OAG14926.1"/>
    <property type="molecule type" value="Genomic_DNA"/>
</dbReference>
<feature type="transmembrane region" description="Helical" evidence="7">
    <location>
        <begin position="54"/>
        <end position="74"/>
    </location>
</feature>
<keyword evidence="2" id="KW-0813">Transport</keyword>
<dbReference type="InterPro" id="IPR020846">
    <property type="entry name" value="MFS_dom"/>
</dbReference>
<feature type="region of interest" description="Disordered" evidence="6">
    <location>
        <begin position="515"/>
        <end position="534"/>
    </location>
</feature>
<dbReference type="Gene3D" id="1.20.1250.20">
    <property type="entry name" value="MFS general substrate transporter like domains"/>
    <property type="match status" value="1"/>
</dbReference>
<dbReference type="PROSITE" id="PS50850">
    <property type="entry name" value="MFS"/>
    <property type="match status" value="1"/>
</dbReference>
<dbReference type="Proteomes" id="UP000077248">
    <property type="component" value="Unassembled WGS sequence"/>
</dbReference>
<dbReference type="RefSeq" id="XP_018380347.1">
    <property type="nucleotide sequence ID" value="XM_018527792.1"/>
</dbReference>
<dbReference type="InterPro" id="IPR011701">
    <property type="entry name" value="MFS"/>
</dbReference>
<keyword evidence="10" id="KW-1185">Reference proteome</keyword>
<evidence type="ECO:0000313" key="9">
    <source>
        <dbReference type="EMBL" id="OAG14926.1"/>
    </source>
</evidence>
<gene>
    <name evidence="9" type="ORF">CC77DRAFT_1054410</name>
</gene>
<dbReference type="PANTHER" id="PTHR23502">
    <property type="entry name" value="MAJOR FACILITATOR SUPERFAMILY"/>
    <property type="match status" value="1"/>
</dbReference>
<evidence type="ECO:0000256" key="5">
    <source>
        <dbReference type="ARBA" id="ARBA00023136"/>
    </source>
</evidence>
<keyword evidence="3 7" id="KW-0812">Transmembrane</keyword>
<comment type="subcellular location">
    <subcellularLocation>
        <location evidence="1">Membrane</location>
        <topology evidence="1">Multi-pass membrane protein</topology>
    </subcellularLocation>
</comment>